<evidence type="ECO:0000256" key="2">
    <source>
        <dbReference type="ARBA" id="ARBA00023125"/>
    </source>
</evidence>
<protein>
    <submittedName>
        <fullName evidence="5">AraC family transcriptional regulator</fullName>
    </submittedName>
</protein>
<dbReference type="GO" id="GO:0003700">
    <property type="term" value="F:DNA-binding transcription factor activity"/>
    <property type="evidence" value="ECO:0007669"/>
    <property type="project" value="InterPro"/>
</dbReference>
<evidence type="ECO:0000313" key="5">
    <source>
        <dbReference type="EMBL" id="RFU82844.1"/>
    </source>
</evidence>
<name>A0A372LW07_9ACTN</name>
<dbReference type="Pfam" id="PF12833">
    <property type="entry name" value="HTH_18"/>
    <property type="match status" value="1"/>
</dbReference>
<evidence type="ECO:0000259" key="4">
    <source>
        <dbReference type="PROSITE" id="PS01124"/>
    </source>
</evidence>
<dbReference type="GO" id="GO:0043565">
    <property type="term" value="F:sequence-specific DNA binding"/>
    <property type="evidence" value="ECO:0007669"/>
    <property type="project" value="InterPro"/>
</dbReference>
<gene>
    <name evidence="5" type="ORF">DY218_30835</name>
</gene>
<proteinExistence type="predicted"/>
<keyword evidence="3" id="KW-0804">Transcription</keyword>
<sequence>MSGDAAGAAAGPGECTAGGGTDGSAVPGAVAAGGAAAVGDLACARDAALVLDPEDDQARVAALDAFLLARGPTPDPRADLAVELAERIRSESTALRVGTLARDAGLSVRSLQRLFAAYVGVGPKWVVLRHRIHQALEHAESAADVDWAALAADLGYADQAHLVRDFTATVGVPPTAYAPRN</sequence>
<dbReference type="PROSITE" id="PS01124">
    <property type="entry name" value="HTH_ARAC_FAMILY_2"/>
    <property type="match status" value="1"/>
</dbReference>
<dbReference type="InterPro" id="IPR018060">
    <property type="entry name" value="HTH_AraC"/>
</dbReference>
<keyword evidence="1" id="KW-0805">Transcription regulation</keyword>
<accession>A0A372LW07</accession>
<dbReference type="InterPro" id="IPR050204">
    <property type="entry name" value="AraC_XylS_family_regulators"/>
</dbReference>
<keyword evidence="2" id="KW-0238">DNA-binding</keyword>
<dbReference type="Gene3D" id="1.10.10.60">
    <property type="entry name" value="Homeodomain-like"/>
    <property type="match status" value="1"/>
</dbReference>
<dbReference type="PANTHER" id="PTHR46796:SF15">
    <property type="entry name" value="BLL1074 PROTEIN"/>
    <property type="match status" value="1"/>
</dbReference>
<dbReference type="SMART" id="SM00342">
    <property type="entry name" value="HTH_ARAC"/>
    <property type="match status" value="1"/>
</dbReference>
<dbReference type="AlphaFoldDB" id="A0A372LW07"/>
<keyword evidence="6" id="KW-1185">Reference proteome</keyword>
<evidence type="ECO:0000256" key="1">
    <source>
        <dbReference type="ARBA" id="ARBA00023015"/>
    </source>
</evidence>
<organism evidence="5 6">
    <name type="scientific">Streptomyces triticagri</name>
    <dbReference type="NCBI Taxonomy" id="2293568"/>
    <lineage>
        <taxon>Bacteria</taxon>
        <taxon>Bacillati</taxon>
        <taxon>Actinomycetota</taxon>
        <taxon>Actinomycetes</taxon>
        <taxon>Kitasatosporales</taxon>
        <taxon>Streptomycetaceae</taxon>
        <taxon>Streptomyces</taxon>
    </lineage>
</organism>
<evidence type="ECO:0000313" key="6">
    <source>
        <dbReference type="Proteomes" id="UP000263094"/>
    </source>
</evidence>
<dbReference type="Proteomes" id="UP000263094">
    <property type="component" value="Unassembled WGS sequence"/>
</dbReference>
<dbReference type="EMBL" id="QUAK01000231">
    <property type="protein sequence ID" value="RFU82844.1"/>
    <property type="molecule type" value="Genomic_DNA"/>
</dbReference>
<comment type="caution">
    <text evidence="5">The sequence shown here is derived from an EMBL/GenBank/DDBJ whole genome shotgun (WGS) entry which is preliminary data.</text>
</comment>
<evidence type="ECO:0000256" key="3">
    <source>
        <dbReference type="ARBA" id="ARBA00023163"/>
    </source>
</evidence>
<feature type="domain" description="HTH araC/xylS-type" evidence="4">
    <location>
        <begin position="79"/>
        <end position="180"/>
    </location>
</feature>
<reference evidence="5 6" key="1">
    <citation type="submission" date="2018-08" db="EMBL/GenBank/DDBJ databases">
        <title>Isolation, diversity and antifungal activity of Actinobacteria from wheat.</title>
        <authorList>
            <person name="Han C."/>
        </authorList>
    </citation>
    <scope>NUCLEOTIDE SEQUENCE [LARGE SCALE GENOMIC DNA]</scope>
    <source>
        <strain evidence="5 6">NEAU-YY421</strain>
    </source>
</reference>
<dbReference type="PANTHER" id="PTHR46796">
    <property type="entry name" value="HTH-TYPE TRANSCRIPTIONAL ACTIVATOR RHAS-RELATED"/>
    <property type="match status" value="1"/>
</dbReference>